<keyword evidence="5" id="KW-0819">tRNA processing</keyword>
<feature type="compositionally biased region" description="Low complexity" evidence="9">
    <location>
        <begin position="353"/>
        <end position="373"/>
    </location>
</feature>
<evidence type="ECO:0000313" key="12">
    <source>
        <dbReference type="Proteomes" id="UP000807716"/>
    </source>
</evidence>
<dbReference type="PROSITE" id="PS01136">
    <property type="entry name" value="UPF0034"/>
    <property type="match status" value="1"/>
</dbReference>
<dbReference type="PANTHER" id="PTHR45936:SF1">
    <property type="entry name" value="TRNA-DIHYDROURIDINE(20) SYNTHASE [NAD(P)+]-LIKE"/>
    <property type="match status" value="1"/>
</dbReference>
<sequence>MQNYDYKNKVMLAPMVRVGTLPTRLLALEFGADLVYTPEIVDRGIIGAERVVNEDNGTIDYLVNGNVVFRTHPSEKDRLVFQVGSANPDTALQAALTVAQDVSTIDLNCGCPKKFSVHGGMGAALMEDPDRLCAILKNLVENSGLPVTCKIRLFPDRERTLALVKRIVATGIKALAVHCRYRDERPRDPGHWDRFAEIVSSVSIPVIANGDVMVFEDIAKLRSLSGAAGIMIARGAELNVSVFRSEGPLPLVEVVRRYIRMCMRTRNLTNNTKYVLMQMFKLDTRSHYYQPLTRAKTFRAICQTFEMEHELDAWQADQAAKGFPIEMESVRPNQKRVGQANGVAKAKEERMASSSSLLSDNQDQQKQQQQESSTLKRKADEDKEEQAASIEAISAPKDLPDDHPHHSKKHLKLEDGSSVATTTTAAADEDKQPQQPTPADSPELGASSRECPSTSLTAASPELSG</sequence>
<dbReference type="OrthoDB" id="10262250at2759"/>
<dbReference type="GO" id="GO:0005737">
    <property type="term" value="C:cytoplasm"/>
    <property type="evidence" value="ECO:0007669"/>
    <property type="project" value="TreeGrafter"/>
</dbReference>
<dbReference type="SUPFAM" id="SSF51395">
    <property type="entry name" value="FMN-linked oxidoreductases"/>
    <property type="match status" value="1"/>
</dbReference>
<accession>A0A9P6QHR9</accession>
<evidence type="ECO:0000256" key="9">
    <source>
        <dbReference type="SAM" id="MobiDB-lite"/>
    </source>
</evidence>
<evidence type="ECO:0000256" key="1">
    <source>
        <dbReference type="ARBA" id="ARBA00001917"/>
    </source>
</evidence>
<feature type="region of interest" description="Disordered" evidence="9">
    <location>
        <begin position="328"/>
        <end position="465"/>
    </location>
</feature>
<keyword evidence="12" id="KW-1185">Reference proteome</keyword>
<evidence type="ECO:0000256" key="3">
    <source>
        <dbReference type="ARBA" id="ARBA00022643"/>
    </source>
</evidence>
<dbReference type="InterPro" id="IPR013785">
    <property type="entry name" value="Aldolase_TIM"/>
</dbReference>
<proteinExistence type="predicted"/>
<gene>
    <name evidence="11" type="ORF">DFQ27_000339</name>
</gene>
<evidence type="ECO:0000313" key="11">
    <source>
        <dbReference type="EMBL" id="KAG0265804.1"/>
    </source>
</evidence>
<dbReference type="InterPro" id="IPR018517">
    <property type="entry name" value="tRNA_hU_synthase_CS"/>
</dbReference>
<name>A0A9P6QHR9_9FUNG</name>
<dbReference type="AlphaFoldDB" id="A0A9P6QHR9"/>
<comment type="catalytic activity">
    <reaction evidence="8">
        <text>a 5,6-dihydrouridine in mRNA + NADP(+) = a uridine in mRNA + NADPH + H(+)</text>
        <dbReference type="Rhea" id="RHEA:69855"/>
        <dbReference type="Rhea" id="RHEA-COMP:14658"/>
        <dbReference type="Rhea" id="RHEA-COMP:17789"/>
        <dbReference type="ChEBI" id="CHEBI:15378"/>
        <dbReference type="ChEBI" id="CHEBI:57783"/>
        <dbReference type="ChEBI" id="CHEBI:58349"/>
        <dbReference type="ChEBI" id="CHEBI:65315"/>
        <dbReference type="ChEBI" id="CHEBI:74443"/>
    </reaction>
    <physiologicalReaction direction="right-to-left" evidence="8">
        <dbReference type="Rhea" id="RHEA:69857"/>
    </physiologicalReaction>
</comment>
<evidence type="ECO:0000256" key="5">
    <source>
        <dbReference type="ARBA" id="ARBA00022694"/>
    </source>
</evidence>
<feature type="domain" description="DUS-like FMN-binding" evidence="10">
    <location>
        <begin position="11"/>
        <end position="246"/>
    </location>
</feature>
<evidence type="ECO:0000256" key="4">
    <source>
        <dbReference type="ARBA" id="ARBA00022664"/>
    </source>
</evidence>
<keyword evidence="4" id="KW-0507">mRNA processing</keyword>
<comment type="caution">
    <text evidence="11">The sequence shown here is derived from an EMBL/GenBank/DDBJ whole genome shotgun (WGS) entry which is preliminary data.</text>
</comment>
<dbReference type="GO" id="GO:0006397">
    <property type="term" value="P:mRNA processing"/>
    <property type="evidence" value="ECO:0007669"/>
    <property type="project" value="UniProtKB-KW"/>
</dbReference>
<evidence type="ECO:0000256" key="8">
    <source>
        <dbReference type="ARBA" id="ARBA00049447"/>
    </source>
</evidence>
<dbReference type="Gene3D" id="3.20.20.70">
    <property type="entry name" value="Aldolase class I"/>
    <property type="match status" value="1"/>
</dbReference>
<dbReference type="GO" id="GO:0050660">
    <property type="term" value="F:flavin adenine dinucleotide binding"/>
    <property type="evidence" value="ECO:0007669"/>
    <property type="project" value="InterPro"/>
</dbReference>
<dbReference type="Proteomes" id="UP000807716">
    <property type="component" value="Unassembled WGS sequence"/>
</dbReference>
<dbReference type="PANTHER" id="PTHR45936">
    <property type="entry name" value="TRNA-DIHYDROURIDINE(20) SYNTHASE [NAD(P)+]-LIKE"/>
    <property type="match status" value="1"/>
</dbReference>
<organism evidence="11 12">
    <name type="scientific">Actinomortierella ambigua</name>
    <dbReference type="NCBI Taxonomy" id="1343610"/>
    <lineage>
        <taxon>Eukaryota</taxon>
        <taxon>Fungi</taxon>
        <taxon>Fungi incertae sedis</taxon>
        <taxon>Mucoromycota</taxon>
        <taxon>Mortierellomycotina</taxon>
        <taxon>Mortierellomycetes</taxon>
        <taxon>Mortierellales</taxon>
        <taxon>Mortierellaceae</taxon>
        <taxon>Actinomortierella</taxon>
    </lineage>
</organism>
<keyword evidence="3" id="KW-0288">FMN</keyword>
<dbReference type="CDD" id="cd02801">
    <property type="entry name" value="DUS_like_FMN"/>
    <property type="match status" value="1"/>
</dbReference>
<protein>
    <recommendedName>
        <fullName evidence="10">DUS-like FMN-binding domain-containing protein</fullName>
    </recommendedName>
</protein>
<dbReference type="Pfam" id="PF01207">
    <property type="entry name" value="Dus"/>
    <property type="match status" value="1"/>
</dbReference>
<comment type="catalytic activity">
    <reaction evidence="7">
        <text>a 5,6-dihydrouridine in mRNA + NAD(+) = a uridine in mRNA + NADH + H(+)</text>
        <dbReference type="Rhea" id="RHEA:69851"/>
        <dbReference type="Rhea" id="RHEA-COMP:14658"/>
        <dbReference type="Rhea" id="RHEA-COMP:17789"/>
        <dbReference type="ChEBI" id="CHEBI:15378"/>
        <dbReference type="ChEBI" id="CHEBI:57540"/>
        <dbReference type="ChEBI" id="CHEBI:57945"/>
        <dbReference type="ChEBI" id="CHEBI:65315"/>
        <dbReference type="ChEBI" id="CHEBI:74443"/>
    </reaction>
    <physiologicalReaction direction="right-to-left" evidence="7">
        <dbReference type="Rhea" id="RHEA:69853"/>
    </physiologicalReaction>
</comment>
<evidence type="ECO:0000259" key="10">
    <source>
        <dbReference type="Pfam" id="PF01207"/>
    </source>
</evidence>
<evidence type="ECO:0000256" key="6">
    <source>
        <dbReference type="ARBA" id="ARBA00023002"/>
    </source>
</evidence>
<dbReference type="GO" id="GO:0017150">
    <property type="term" value="F:tRNA dihydrouridine synthase activity"/>
    <property type="evidence" value="ECO:0007669"/>
    <property type="project" value="InterPro"/>
</dbReference>
<evidence type="ECO:0000256" key="7">
    <source>
        <dbReference type="ARBA" id="ARBA00048342"/>
    </source>
</evidence>
<keyword evidence="2" id="KW-0285">Flavoprotein</keyword>
<keyword evidence="6" id="KW-0560">Oxidoreductase</keyword>
<dbReference type="InterPro" id="IPR052582">
    <property type="entry name" value="tRNA-DUS-like"/>
</dbReference>
<evidence type="ECO:0000256" key="2">
    <source>
        <dbReference type="ARBA" id="ARBA00022630"/>
    </source>
</evidence>
<reference evidence="11" key="1">
    <citation type="journal article" date="2020" name="Fungal Divers.">
        <title>Resolving the Mortierellaceae phylogeny through synthesis of multi-gene phylogenetics and phylogenomics.</title>
        <authorList>
            <person name="Vandepol N."/>
            <person name="Liber J."/>
            <person name="Desiro A."/>
            <person name="Na H."/>
            <person name="Kennedy M."/>
            <person name="Barry K."/>
            <person name="Grigoriev I.V."/>
            <person name="Miller A.N."/>
            <person name="O'Donnell K."/>
            <person name="Stajich J.E."/>
            <person name="Bonito G."/>
        </authorList>
    </citation>
    <scope>NUCLEOTIDE SEQUENCE</scope>
    <source>
        <strain evidence="11">BC1065</strain>
    </source>
</reference>
<comment type="cofactor">
    <cofactor evidence="1">
        <name>FMN</name>
        <dbReference type="ChEBI" id="CHEBI:58210"/>
    </cofactor>
</comment>
<dbReference type="EMBL" id="JAAAJB010000107">
    <property type="protein sequence ID" value="KAG0265804.1"/>
    <property type="molecule type" value="Genomic_DNA"/>
</dbReference>
<dbReference type="InterPro" id="IPR035587">
    <property type="entry name" value="DUS-like_FMN-bd"/>
</dbReference>